<feature type="compositionally biased region" description="Low complexity" evidence="3">
    <location>
        <begin position="246"/>
        <end position="265"/>
    </location>
</feature>
<feature type="domain" description="MHD" evidence="4">
    <location>
        <begin position="603"/>
        <end position="858"/>
    </location>
</feature>
<keyword evidence="6" id="KW-1185">Reference proteome</keyword>
<sequence length="881" mass="93982">MEDVARAEYPGMLANLQPSQAVQTLNDRVKRINKINLEIADWLQERRRVEEQYVLGLRKLAQYKAPNAASELGVFQSPWARIIDSVERIAKSHHAFAERIEHDVEGPLRVFQQRPDYLNMHNISSNLGAIAKDLEDAQDKADKLNKKGGKASAQKVDAASTRLESASQQWESQAPFIFETLQALDESRVNQLRDLLTQYQTHESDQAQRSQDSAVETLAVMLEISTEKEIQDFAQRVAAGRPPVPTRTSTRRSSTATGQPPSSSSGPPPPLPTAATNNTTASSVPPQTPASQPPADDDASEHNSMPPPEVKPESKLRRLGTMFGGRRRQSVHGGFGSLSPGKGGTTFGRLGSSHGRGVSPRASSSNLHQESTRLSSLAETPDQTSQEDTTAREQSTSHAATNGVTRHTLVDTSTPAAVNGADVANVPPPPGPPPSQQQQQDGAAGAAATDAEGFTIRAPMNDPISEAQREAAGDDADQLLKLNIQNKPVEDEDPEAKQAALSSVANTLKMGPATRRAGTIRGRRDVRNTMYVPPIATVGQSDGAAPSPGAGSPPLTASSFTRPPAVQALASEASVAGTSDSQSVRSGNSLGSLAHAKHPEMTAPGLNSSIIETVSAVFDDGVVKSASIAGEIAFVNNAADSAKTHETIRINSFPSLERIGPNRIFVQNSSVDQPDQFSLDLSHLSKTSIGFSYRVFAEDGDTPALARHAPLLLKPAWKPQGDKLGLLLQYQLNPLSQLTGPVTLHNVVFVATYDGKASGAQTKPSGTHLKEKHLVYWRLGDVTLTSEMHRIVCRIVGAEGVVPTPGHVEARWEYTAAGDESVGSGISISRLAEDKGKGKEAAGPTEDDPFADQSQPAPGDQPSWVGVPLQRKLVSGKYEGK</sequence>
<dbReference type="GO" id="GO:0032185">
    <property type="term" value="P:septin cytoskeleton organization"/>
    <property type="evidence" value="ECO:0007669"/>
    <property type="project" value="TreeGrafter"/>
</dbReference>
<dbReference type="GO" id="GO:0006897">
    <property type="term" value="P:endocytosis"/>
    <property type="evidence" value="ECO:0007669"/>
    <property type="project" value="UniProtKB-KW"/>
</dbReference>
<dbReference type="CDD" id="cd07650">
    <property type="entry name" value="F-BAR_Syp1p_like"/>
    <property type="match status" value="1"/>
</dbReference>
<dbReference type="CDD" id="cd09264">
    <property type="entry name" value="AP_Syp1_MHD"/>
    <property type="match status" value="1"/>
</dbReference>
<keyword evidence="2" id="KW-0175">Coiled coil</keyword>
<dbReference type="SMART" id="SM00055">
    <property type="entry name" value="FCH"/>
    <property type="match status" value="1"/>
</dbReference>
<dbReference type="InterPro" id="IPR018808">
    <property type="entry name" value="Muniscin_C"/>
</dbReference>
<dbReference type="GO" id="GO:0032153">
    <property type="term" value="C:cell division site"/>
    <property type="evidence" value="ECO:0007669"/>
    <property type="project" value="TreeGrafter"/>
</dbReference>
<proteinExistence type="predicted"/>
<dbReference type="InterPro" id="IPR001060">
    <property type="entry name" value="FCH_dom"/>
</dbReference>
<dbReference type="InterPro" id="IPR028565">
    <property type="entry name" value="MHD"/>
</dbReference>
<feature type="region of interest" description="Disordered" evidence="3">
    <location>
        <begin position="825"/>
        <end position="866"/>
    </location>
</feature>
<organism evidence="5 6">
    <name type="scientific">Purpureocillium lavendulum</name>
    <dbReference type="NCBI Taxonomy" id="1247861"/>
    <lineage>
        <taxon>Eukaryota</taxon>
        <taxon>Fungi</taxon>
        <taxon>Dikarya</taxon>
        <taxon>Ascomycota</taxon>
        <taxon>Pezizomycotina</taxon>
        <taxon>Sordariomycetes</taxon>
        <taxon>Hypocreomycetidae</taxon>
        <taxon>Hypocreales</taxon>
        <taxon>Ophiocordycipitaceae</taxon>
        <taxon>Purpureocillium</taxon>
    </lineage>
</organism>
<dbReference type="EMBL" id="JAQHRD010000001">
    <property type="protein sequence ID" value="KAJ6447292.1"/>
    <property type="molecule type" value="Genomic_DNA"/>
</dbReference>
<feature type="compositionally biased region" description="Low complexity" evidence="3">
    <location>
        <begin position="539"/>
        <end position="559"/>
    </location>
</feature>
<accession>A0AB34G6W2</accession>
<feature type="compositionally biased region" description="Polar residues" evidence="3">
    <location>
        <begin position="361"/>
        <end position="414"/>
    </location>
</feature>
<dbReference type="InterPro" id="IPR049609">
    <property type="entry name" value="Syp1-like_MHD"/>
</dbReference>
<dbReference type="InterPro" id="IPR027267">
    <property type="entry name" value="AH/BAR_dom_sf"/>
</dbReference>
<feature type="compositionally biased region" description="Polar residues" evidence="3">
    <location>
        <begin position="576"/>
        <end position="591"/>
    </location>
</feature>
<evidence type="ECO:0000256" key="2">
    <source>
        <dbReference type="SAM" id="Coils"/>
    </source>
</evidence>
<dbReference type="GO" id="GO:0005886">
    <property type="term" value="C:plasma membrane"/>
    <property type="evidence" value="ECO:0007669"/>
    <property type="project" value="TreeGrafter"/>
</dbReference>
<gene>
    <name evidence="5" type="primary">FCHO</name>
    <name evidence="5" type="ORF">O9K51_02067</name>
</gene>
<evidence type="ECO:0000313" key="5">
    <source>
        <dbReference type="EMBL" id="KAJ6447292.1"/>
    </source>
</evidence>
<feature type="coiled-coil region" evidence="2">
    <location>
        <begin position="127"/>
        <end position="154"/>
    </location>
</feature>
<feature type="region of interest" description="Disordered" evidence="3">
    <location>
        <begin position="234"/>
        <end position="449"/>
    </location>
</feature>
<evidence type="ECO:0000256" key="1">
    <source>
        <dbReference type="ARBA" id="ARBA00022583"/>
    </source>
</evidence>
<feature type="compositionally biased region" description="Gly residues" evidence="3">
    <location>
        <begin position="333"/>
        <end position="346"/>
    </location>
</feature>
<reference evidence="5" key="1">
    <citation type="submission" date="2023-01" db="EMBL/GenBank/DDBJ databases">
        <title>The growth and conidiation of Purpureocillium lavendulum are regulated by nitrogen source and histone H3K14 acetylation.</title>
        <authorList>
            <person name="Tang P."/>
            <person name="Han J."/>
            <person name="Zhang C."/>
            <person name="Tang P."/>
            <person name="Qi F."/>
            <person name="Zhang K."/>
            <person name="Liang L."/>
        </authorList>
    </citation>
    <scope>NUCLEOTIDE SEQUENCE</scope>
    <source>
        <strain evidence="5">YMF1.00683</strain>
    </source>
</reference>
<dbReference type="Pfam" id="PF10291">
    <property type="entry name" value="muHD"/>
    <property type="match status" value="1"/>
</dbReference>
<dbReference type="AlphaFoldDB" id="A0AB34G6W2"/>
<dbReference type="PROSITE" id="PS51072">
    <property type="entry name" value="MHD"/>
    <property type="match status" value="1"/>
</dbReference>
<feature type="compositionally biased region" description="Low complexity" evidence="3">
    <location>
        <begin position="436"/>
        <end position="448"/>
    </location>
</feature>
<feature type="compositionally biased region" description="Low complexity" evidence="3">
    <location>
        <begin position="273"/>
        <end position="285"/>
    </location>
</feature>
<feature type="compositionally biased region" description="Basic and acidic residues" evidence="3">
    <location>
        <begin position="831"/>
        <end position="840"/>
    </location>
</feature>
<feature type="compositionally biased region" description="Low complexity" evidence="3">
    <location>
        <begin position="415"/>
        <end position="425"/>
    </location>
</feature>
<dbReference type="Pfam" id="PF00611">
    <property type="entry name" value="FCH"/>
    <property type="match status" value="1"/>
</dbReference>
<protein>
    <submittedName>
        <fullName evidence="5">AC transposase</fullName>
    </submittedName>
</protein>
<evidence type="ECO:0000259" key="4">
    <source>
        <dbReference type="PROSITE" id="PS51072"/>
    </source>
</evidence>
<dbReference type="Gene3D" id="1.20.1270.60">
    <property type="entry name" value="Arfaptin homology (AH) domain/BAR domain"/>
    <property type="match status" value="1"/>
</dbReference>
<dbReference type="FunFam" id="1.20.1270.60:FF:000102">
    <property type="entry name" value="WGS project CABT00000000 data, contig 2.23"/>
    <property type="match status" value="1"/>
</dbReference>
<dbReference type="GO" id="GO:0030139">
    <property type="term" value="C:endocytic vesicle"/>
    <property type="evidence" value="ECO:0007669"/>
    <property type="project" value="TreeGrafter"/>
</dbReference>
<dbReference type="SUPFAM" id="SSF103657">
    <property type="entry name" value="BAR/IMD domain-like"/>
    <property type="match status" value="1"/>
</dbReference>
<evidence type="ECO:0000256" key="3">
    <source>
        <dbReference type="SAM" id="MobiDB-lite"/>
    </source>
</evidence>
<evidence type="ECO:0000313" key="6">
    <source>
        <dbReference type="Proteomes" id="UP001163105"/>
    </source>
</evidence>
<dbReference type="Proteomes" id="UP001163105">
    <property type="component" value="Unassembled WGS sequence"/>
</dbReference>
<comment type="caution">
    <text evidence="5">The sequence shown here is derived from an EMBL/GenBank/DDBJ whole genome shotgun (WGS) entry which is preliminary data.</text>
</comment>
<dbReference type="PANTHER" id="PTHR23065">
    <property type="entry name" value="PROLINE-SERINE-THREONINE PHOSPHATASE INTERACTING PROTEIN 1"/>
    <property type="match status" value="1"/>
</dbReference>
<feature type="region of interest" description="Disordered" evidence="3">
    <location>
        <begin position="537"/>
        <end position="592"/>
    </location>
</feature>
<dbReference type="PANTHER" id="PTHR23065:SF54">
    <property type="entry name" value="SUPPRESSOR OF YEAST PROFILIN DELETION"/>
    <property type="match status" value="1"/>
</dbReference>
<keyword evidence="1" id="KW-0254">Endocytosis</keyword>
<name>A0AB34G6W2_9HYPO</name>
<feature type="compositionally biased region" description="Pro residues" evidence="3">
    <location>
        <begin position="426"/>
        <end position="435"/>
    </location>
</feature>